<dbReference type="AlphaFoldDB" id="A0A1F4XMR9"/>
<evidence type="ECO:0000313" key="2">
    <source>
        <dbReference type="Proteomes" id="UP000177521"/>
    </source>
</evidence>
<comment type="caution">
    <text evidence="1">The sequence shown here is derived from an EMBL/GenBank/DDBJ whole genome shotgun (WGS) entry which is preliminary data.</text>
</comment>
<sequence>MNSIKLQKKFPEVYAKLFASSQLVLSTNLDFLWTDDVAVKHGGLLIYQKIPLKMYLGVEFLTEGEGLSFGDLAHYLPNKTGGSFVQNAFSITHAEKLLAYLAAQFDFEGAYRLHILAELPRGHNLSFSGPLAALLAGALALLSGEIESKTMATWSQSSVHDLITDKKTKFDYLLHHASELLKIMRDGLSTKGCALSALIHSSYPLVFYSKDTKSKDYVAFRLNEPFKLPEKIAWPIDFALIFSGSTVSPDDLAKSLPQFQQDLSQISADLSKTLQNRPEFGWQEAGFNFVSEFLREDTLWQKYQGMSQVITTVMLHSLKSVLAGGFSEQPIKELFHALNQTRYQARIFGDPMFALNLSYYLIKGISQRQGSNLGIGAKFFGSGRMGGSVLAAIPYQYLRKEVEKVVAELQEEYEVNIDYASWQDGLGEQGIVVEQYLTAGIQAEAAPQGSLILQSWHKNGELRRDFLPLNRIDEQCRQVDILLDMRRRKLFIGGQALSSKEIHSQTAAVDLLSLLLASPMKEVNNSDLPRSSYAQNKHDLLSKVVQPLKKIFKERVAVELPLKVSGGTTDFQISLGSLQGISIALVDSAKSFQHD</sequence>
<evidence type="ECO:0000313" key="1">
    <source>
        <dbReference type="EMBL" id="OGC83022.1"/>
    </source>
</evidence>
<gene>
    <name evidence="1" type="ORF">A2788_02075</name>
</gene>
<dbReference type="Proteomes" id="UP000177521">
    <property type="component" value="Unassembled WGS sequence"/>
</dbReference>
<accession>A0A1F4XMR9</accession>
<organism evidence="1 2">
    <name type="scientific">Candidatus Abawacabacteria bacterium RIFCSPHIGHO2_01_FULL_46_8</name>
    <dbReference type="NCBI Taxonomy" id="1817815"/>
    <lineage>
        <taxon>Bacteria</taxon>
        <taxon>Candidatus Abawacaibacteriota</taxon>
    </lineage>
</organism>
<proteinExistence type="predicted"/>
<dbReference type="EMBL" id="MEWS01000002">
    <property type="protein sequence ID" value="OGC83022.1"/>
    <property type="molecule type" value="Genomic_DNA"/>
</dbReference>
<reference evidence="1 2" key="1">
    <citation type="journal article" date="2016" name="Nat. Commun.">
        <title>Thousands of microbial genomes shed light on interconnected biogeochemical processes in an aquifer system.</title>
        <authorList>
            <person name="Anantharaman K."/>
            <person name="Brown C.T."/>
            <person name="Hug L.A."/>
            <person name="Sharon I."/>
            <person name="Castelle C.J."/>
            <person name="Probst A.J."/>
            <person name="Thomas B.C."/>
            <person name="Singh A."/>
            <person name="Wilkins M.J."/>
            <person name="Karaoz U."/>
            <person name="Brodie E.L."/>
            <person name="Williams K.H."/>
            <person name="Hubbard S.S."/>
            <person name="Banfield J.F."/>
        </authorList>
    </citation>
    <scope>NUCLEOTIDE SEQUENCE [LARGE SCALE GENOMIC DNA]</scope>
</reference>
<name>A0A1F4XMR9_9BACT</name>
<protein>
    <submittedName>
        <fullName evidence="1">Uncharacterized protein</fullName>
    </submittedName>
</protein>